<keyword evidence="4 10" id="KW-0812">Transmembrane</keyword>
<evidence type="ECO:0000256" key="10">
    <source>
        <dbReference type="PROSITE-ProRule" id="PRU01360"/>
    </source>
</evidence>
<protein>
    <submittedName>
        <fullName evidence="15">Putative TonB-dependent receptor</fullName>
    </submittedName>
</protein>
<gene>
    <name evidence="15" type="ORF">TFUB20_00480</name>
</gene>
<dbReference type="Pfam" id="PF07715">
    <property type="entry name" value="Plug"/>
    <property type="match status" value="1"/>
</dbReference>
<proteinExistence type="inferred from homology"/>
<keyword evidence="5 12" id="KW-0732">Signal</keyword>
<keyword evidence="7 10" id="KW-0472">Membrane</keyword>
<dbReference type="EMBL" id="FMMM01000021">
    <property type="protein sequence ID" value="SCQ18818.1"/>
    <property type="molecule type" value="Genomic_DNA"/>
</dbReference>
<evidence type="ECO:0000256" key="2">
    <source>
        <dbReference type="ARBA" id="ARBA00022448"/>
    </source>
</evidence>
<dbReference type="InterPro" id="IPR012910">
    <property type="entry name" value="Plug_dom"/>
</dbReference>
<feature type="domain" description="TonB-dependent receptor-like beta-barrel" evidence="13">
    <location>
        <begin position="246"/>
        <end position="683"/>
    </location>
</feature>
<comment type="similarity">
    <text evidence="10 11">Belongs to the TonB-dependent receptor family.</text>
</comment>
<feature type="signal peptide" evidence="12">
    <location>
        <begin position="1"/>
        <end position="20"/>
    </location>
</feature>
<evidence type="ECO:0000256" key="1">
    <source>
        <dbReference type="ARBA" id="ARBA00004571"/>
    </source>
</evidence>
<evidence type="ECO:0000313" key="15">
    <source>
        <dbReference type="EMBL" id="SCQ18818.1"/>
    </source>
</evidence>
<evidence type="ECO:0000256" key="11">
    <source>
        <dbReference type="RuleBase" id="RU003357"/>
    </source>
</evidence>
<feature type="chain" id="PRO_5009841137" evidence="12">
    <location>
        <begin position="21"/>
        <end position="720"/>
    </location>
</feature>
<dbReference type="GO" id="GO:0015344">
    <property type="term" value="F:siderophore uptake transmembrane transporter activity"/>
    <property type="evidence" value="ECO:0007669"/>
    <property type="project" value="TreeGrafter"/>
</dbReference>
<dbReference type="OMA" id="NHREEWS"/>
<dbReference type="InterPro" id="IPR037066">
    <property type="entry name" value="Plug_dom_sf"/>
</dbReference>
<evidence type="ECO:0000256" key="12">
    <source>
        <dbReference type="SAM" id="SignalP"/>
    </source>
</evidence>
<evidence type="ECO:0000256" key="9">
    <source>
        <dbReference type="ARBA" id="ARBA00023237"/>
    </source>
</evidence>
<evidence type="ECO:0000256" key="6">
    <source>
        <dbReference type="ARBA" id="ARBA00023077"/>
    </source>
</evidence>
<reference evidence="15 16" key="1">
    <citation type="submission" date="2016-09" db="EMBL/GenBank/DDBJ databases">
        <authorList>
            <person name="Capua I."/>
            <person name="De Benedictis P."/>
            <person name="Joannis T."/>
            <person name="Lombin L.H."/>
            <person name="Cattoli G."/>
        </authorList>
    </citation>
    <scope>NUCLEOTIDE SEQUENCE [LARGE SCALE GENOMIC DNA]</scope>
    <source>
        <strain evidence="15 16">UB20</strain>
    </source>
</reference>
<evidence type="ECO:0000259" key="13">
    <source>
        <dbReference type="Pfam" id="PF00593"/>
    </source>
</evidence>
<comment type="subcellular location">
    <subcellularLocation>
        <location evidence="1 10">Cell outer membrane</location>
        <topology evidence="1 10">Multi-pass membrane protein</topology>
    </subcellularLocation>
</comment>
<evidence type="ECO:0000259" key="14">
    <source>
        <dbReference type="Pfam" id="PF07715"/>
    </source>
</evidence>
<dbReference type="InterPro" id="IPR000531">
    <property type="entry name" value="Beta-barrel_TonB"/>
</dbReference>
<dbReference type="PANTHER" id="PTHR30069">
    <property type="entry name" value="TONB-DEPENDENT OUTER MEMBRANE RECEPTOR"/>
    <property type="match status" value="1"/>
</dbReference>
<dbReference type="GO" id="GO:0009279">
    <property type="term" value="C:cell outer membrane"/>
    <property type="evidence" value="ECO:0007669"/>
    <property type="project" value="UniProtKB-SubCell"/>
</dbReference>
<keyword evidence="9 10" id="KW-0998">Cell outer membrane</keyword>
<dbReference type="InterPro" id="IPR036942">
    <property type="entry name" value="Beta-barrel_TonB_sf"/>
</dbReference>
<dbReference type="SUPFAM" id="SSF56935">
    <property type="entry name" value="Porins"/>
    <property type="match status" value="1"/>
</dbReference>
<evidence type="ECO:0000256" key="7">
    <source>
        <dbReference type="ARBA" id="ARBA00023136"/>
    </source>
</evidence>
<evidence type="ECO:0000256" key="3">
    <source>
        <dbReference type="ARBA" id="ARBA00022452"/>
    </source>
</evidence>
<dbReference type="AlphaFoldDB" id="A0A1D3UFJ6"/>
<evidence type="ECO:0000256" key="8">
    <source>
        <dbReference type="ARBA" id="ARBA00023170"/>
    </source>
</evidence>
<dbReference type="Gene3D" id="2.40.170.20">
    <property type="entry name" value="TonB-dependent receptor, beta-barrel domain"/>
    <property type="match status" value="1"/>
</dbReference>
<dbReference type="Proteomes" id="UP000182057">
    <property type="component" value="Unassembled WGS sequence"/>
</dbReference>
<dbReference type="GO" id="GO:0044718">
    <property type="term" value="P:siderophore transmembrane transport"/>
    <property type="evidence" value="ECO:0007669"/>
    <property type="project" value="TreeGrafter"/>
</dbReference>
<dbReference type="PANTHER" id="PTHR30069:SF29">
    <property type="entry name" value="HEMOGLOBIN AND HEMOGLOBIN-HAPTOGLOBIN-BINDING PROTEIN 1-RELATED"/>
    <property type="match status" value="1"/>
</dbReference>
<dbReference type="OrthoDB" id="9795928at2"/>
<dbReference type="PROSITE" id="PS52016">
    <property type="entry name" value="TONB_DEPENDENT_REC_3"/>
    <property type="match status" value="1"/>
</dbReference>
<organism evidence="15 16">
    <name type="scientific">Tannerella forsythia</name>
    <name type="common">Bacteroides forsythus</name>
    <dbReference type="NCBI Taxonomy" id="28112"/>
    <lineage>
        <taxon>Bacteria</taxon>
        <taxon>Pseudomonadati</taxon>
        <taxon>Bacteroidota</taxon>
        <taxon>Bacteroidia</taxon>
        <taxon>Bacteroidales</taxon>
        <taxon>Tannerellaceae</taxon>
        <taxon>Tannerella</taxon>
    </lineage>
</organism>
<dbReference type="InterPro" id="IPR039426">
    <property type="entry name" value="TonB-dep_rcpt-like"/>
</dbReference>
<keyword evidence="8 15" id="KW-0675">Receptor</keyword>
<keyword evidence="6 11" id="KW-0798">TonB box</keyword>
<evidence type="ECO:0000256" key="5">
    <source>
        <dbReference type="ARBA" id="ARBA00022729"/>
    </source>
</evidence>
<keyword evidence="2 10" id="KW-0813">Transport</keyword>
<name>A0A1D3UFJ6_TANFO</name>
<accession>A0A1D3UFJ6</accession>
<dbReference type="Gene3D" id="2.170.130.10">
    <property type="entry name" value="TonB-dependent receptor, plug domain"/>
    <property type="match status" value="1"/>
</dbReference>
<evidence type="ECO:0000313" key="16">
    <source>
        <dbReference type="Proteomes" id="UP000182057"/>
    </source>
</evidence>
<feature type="domain" description="TonB-dependent receptor plug" evidence="14">
    <location>
        <begin position="48"/>
        <end position="151"/>
    </location>
</feature>
<evidence type="ECO:0000256" key="4">
    <source>
        <dbReference type="ARBA" id="ARBA00022692"/>
    </source>
</evidence>
<dbReference type="Pfam" id="PF00593">
    <property type="entry name" value="TonB_dep_Rec_b-barrel"/>
    <property type="match status" value="1"/>
</dbReference>
<keyword evidence="3 10" id="KW-1134">Transmembrane beta strand</keyword>
<sequence precursor="true">MNIRYSLLLLILFAVCSVDAQSEAPDSMKHVSLSEVVVSESYHRQQQKMTALTIDVVRKDFLNRHFTGNLVQTMEKIPGVRSMDIGAGFSKPAIRGLGFNRIVVSENGIKQEGQQWGSDHGLEIDAFNVEEIRVRKGPSSLIFGSDAMGGVIEILPATWPAVDQLFGEAVILSKSLNGTLGGSLMLGLRKGAWLVRARFSEQRYGDYRIPADTIVYLTRKIPVYGRRLKNTAGMERNASFFGGYRRNRYRMNVTVSNAFQKMGFFPGAHGAPDLSRLQDDGNSRDIALPYSLVNHFKVMTHQQYTPDDLILSADFGYQYNHREEWSAFHTHYDAQLPPAQDPDKELEFRLHTFSGALKARLLHHLSWEHTAGLDVQAQKNDIAGYAFLLPEYTRFAAGGYWLSTYRPTHEFALNGGARYDFGKIDIAPSDDPFLGEYLRRQGYINEQVKRYKQRSYDVNRIFGDYSFSAGIVWNPSPLHLFKANIGRSFRLPGANELASNGVHHGTFRHEQGDVTLRSERGWQFDASYSLTRPGLELTVSPFVSLFDCYIYLQPTGEWSALPHAGQVYRYTPARALFAGGEIAFDLDLSRGLHYRFAGEYVYTRNRDTHTALNFSPPLSIRQTLSWGFKRFRSYVEWQNIVAQHRIARNEDATPGAQLLHAGASMDFAVAGMMVELSLSIRNLFDAKYFNHLSFYRKVEIPEPGRNFQLYIKVPFNQLLK</sequence>